<name>A0A1H6FUJ3_9EURY</name>
<dbReference type="InterPro" id="IPR009959">
    <property type="entry name" value="Cyclase_SnoaL-like"/>
</dbReference>
<accession>A0A1H6FUJ3</accession>
<dbReference type="Pfam" id="PF07366">
    <property type="entry name" value="SnoaL"/>
    <property type="match status" value="1"/>
</dbReference>
<dbReference type="Gene3D" id="3.10.450.50">
    <property type="match status" value="1"/>
</dbReference>
<dbReference type="SUPFAM" id="SSF54427">
    <property type="entry name" value="NTF2-like"/>
    <property type="match status" value="1"/>
</dbReference>
<organism evidence="1 2">
    <name type="scientific">Natronorubrum sediminis</name>
    <dbReference type="NCBI Taxonomy" id="640943"/>
    <lineage>
        <taxon>Archaea</taxon>
        <taxon>Methanobacteriati</taxon>
        <taxon>Methanobacteriota</taxon>
        <taxon>Stenosarchaea group</taxon>
        <taxon>Halobacteria</taxon>
        <taxon>Halobacteriales</taxon>
        <taxon>Natrialbaceae</taxon>
        <taxon>Natronorubrum</taxon>
    </lineage>
</organism>
<dbReference type="PANTHER" id="PTHR38436">
    <property type="entry name" value="POLYKETIDE CYCLASE SNOAL-LIKE DOMAIN"/>
    <property type="match status" value="1"/>
</dbReference>
<keyword evidence="2" id="KW-1185">Reference proteome</keyword>
<protein>
    <recommendedName>
        <fullName evidence="3">SnoaL-like polyketide cyclase</fullName>
    </recommendedName>
</protein>
<gene>
    <name evidence="1" type="ORF">SAMN04487967_1620</name>
</gene>
<dbReference type="PANTHER" id="PTHR38436:SF1">
    <property type="entry name" value="ESTER CYCLASE"/>
    <property type="match status" value="1"/>
</dbReference>
<dbReference type="EMBL" id="FNWL01000002">
    <property type="protein sequence ID" value="SEH14476.1"/>
    <property type="molecule type" value="Genomic_DNA"/>
</dbReference>
<sequence>MWCELAMSTIEETKDVVQRTSYDTYSGAEELDVIDELVADDFVMHDPFALVGEEVRGRDGLKEHIEVARTTFPDFEYTIHHLIAADDIVAVHFTGRGTNEEAPPGLDVEPTGEVVEFEGMEFDRIEDGKLAETWLLTDALGFLEQLGALPDEE</sequence>
<dbReference type="Proteomes" id="UP000199112">
    <property type="component" value="Unassembled WGS sequence"/>
</dbReference>
<evidence type="ECO:0000313" key="1">
    <source>
        <dbReference type="EMBL" id="SEH14476.1"/>
    </source>
</evidence>
<dbReference type="GO" id="GO:0030638">
    <property type="term" value="P:polyketide metabolic process"/>
    <property type="evidence" value="ECO:0007669"/>
    <property type="project" value="InterPro"/>
</dbReference>
<dbReference type="InterPro" id="IPR032710">
    <property type="entry name" value="NTF2-like_dom_sf"/>
</dbReference>
<reference evidence="2" key="1">
    <citation type="submission" date="2016-10" db="EMBL/GenBank/DDBJ databases">
        <authorList>
            <person name="Varghese N."/>
            <person name="Submissions S."/>
        </authorList>
    </citation>
    <scope>NUCLEOTIDE SEQUENCE [LARGE SCALE GENOMIC DNA]</scope>
    <source>
        <strain evidence="2">CGMCC 1.8981</strain>
    </source>
</reference>
<evidence type="ECO:0008006" key="3">
    <source>
        <dbReference type="Google" id="ProtNLM"/>
    </source>
</evidence>
<proteinExistence type="predicted"/>
<evidence type="ECO:0000313" key="2">
    <source>
        <dbReference type="Proteomes" id="UP000199112"/>
    </source>
</evidence>
<dbReference type="AlphaFoldDB" id="A0A1H6FUJ3"/>